<proteinExistence type="predicted"/>
<name>N1JAR8_BLUG1</name>
<dbReference type="AlphaFoldDB" id="N1JAR8"/>
<gene>
    <name evidence="2" type="ORF">BGHDH14_bgh04051</name>
</gene>
<keyword evidence="3" id="KW-1185">Reference proteome</keyword>
<dbReference type="EMBL" id="CAUH01000703">
    <property type="protein sequence ID" value="CCU74898.1"/>
    <property type="molecule type" value="Genomic_DNA"/>
</dbReference>
<organism evidence="2 3">
    <name type="scientific">Blumeria graminis f. sp. hordei (strain DH14)</name>
    <name type="common">Barley powdery mildew</name>
    <name type="synonym">Oidium monilioides f. sp. hordei</name>
    <dbReference type="NCBI Taxonomy" id="546991"/>
    <lineage>
        <taxon>Eukaryota</taxon>
        <taxon>Fungi</taxon>
        <taxon>Dikarya</taxon>
        <taxon>Ascomycota</taxon>
        <taxon>Pezizomycotina</taxon>
        <taxon>Leotiomycetes</taxon>
        <taxon>Erysiphales</taxon>
        <taxon>Erysiphaceae</taxon>
        <taxon>Blumeria</taxon>
        <taxon>Blumeria hordei</taxon>
    </lineage>
</organism>
<evidence type="ECO:0000313" key="2">
    <source>
        <dbReference type="EMBL" id="CCU74898.1"/>
    </source>
</evidence>
<reference evidence="2 3" key="1">
    <citation type="journal article" date="2010" name="Science">
        <title>Genome expansion and gene loss in powdery mildew fungi reveal tradeoffs in extreme parasitism.</title>
        <authorList>
            <person name="Spanu P.D."/>
            <person name="Abbott J.C."/>
            <person name="Amselem J."/>
            <person name="Burgis T.A."/>
            <person name="Soanes D.M."/>
            <person name="Stueber K."/>
            <person name="Ver Loren van Themaat E."/>
            <person name="Brown J.K.M."/>
            <person name="Butcher S.A."/>
            <person name="Gurr S.J."/>
            <person name="Lebrun M.-H."/>
            <person name="Ridout C.J."/>
            <person name="Schulze-Lefert P."/>
            <person name="Talbot N.J."/>
            <person name="Ahmadinejad N."/>
            <person name="Ametz C."/>
            <person name="Barton G.R."/>
            <person name="Benjdia M."/>
            <person name="Bidzinski P."/>
            <person name="Bindschedler L.V."/>
            <person name="Both M."/>
            <person name="Brewer M.T."/>
            <person name="Cadle-Davidson L."/>
            <person name="Cadle-Davidson M.M."/>
            <person name="Collemare J."/>
            <person name="Cramer R."/>
            <person name="Frenkel O."/>
            <person name="Godfrey D."/>
            <person name="Harriman J."/>
            <person name="Hoede C."/>
            <person name="King B.C."/>
            <person name="Klages S."/>
            <person name="Kleemann J."/>
            <person name="Knoll D."/>
            <person name="Koti P.S."/>
            <person name="Kreplak J."/>
            <person name="Lopez-Ruiz F.J."/>
            <person name="Lu X."/>
            <person name="Maekawa T."/>
            <person name="Mahanil S."/>
            <person name="Micali C."/>
            <person name="Milgroom M.G."/>
            <person name="Montana G."/>
            <person name="Noir S."/>
            <person name="O'Connell R.J."/>
            <person name="Oberhaensli S."/>
            <person name="Parlange F."/>
            <person name="Pedersen C."/>
            <person name="Quesneville H."/>
            <person name="Reinhardt R."/>
            <person name="Rott M."/>
            <person name="Sacristan S."/>
            <person name="Schmidt S.M."/>
            <person name="Schoen M."/>
            <person name="Skamnioti P."/>
            <person name="Sommer H."/>
            <person name="Stephens A."/>
            <person name="Takahara H."/>
            <person name="Thordal-Christensen H."/>
            <person name="Vigouroux M."/>
            <person name="Wessling R."/>
            <person name="Wicker T."/>
            <person name="Panstruga R."/>
        </authorList>
    </citation>
    <scope>NUCLEOTIDE SEQUENCE [LARGE SCALE GENOMIC DNA]</scope>
    <source>
        <strain evidence="2">DH14</strain>
    </source>
</reference>
<evidence type="ECO:0000313" key="3">
    <source>
        <dbReference type="Proteomes" id="UP000015441"/>
    </source>
</evidence>
<sequence length="225" mass="24154">MQDWLCLQSQQKALANLPGIAQSSKYAEMSQTVSRGKVEALSAPTEPHTGMIGSVKFIGEISQPPSVPHGIGESSKSPPTAPKLSENAAPIAASISTSQLNTATKAECPSELRLILEAEERRAAATAANLALCCAVIPSVEATLLTLTNELNKLFVDSMRVYLRAAFAQTRPWARPLRHQSSLLTRRTLSQGLLSGTEDRGYWVTMVAMGYKLSNRVIGGGPYET</sequence>
<accession>N1JAR8</accession>
<feature type="region of interest" description="Disordered" evidence="1">
    <location>
        <begin position="66"/>
        <end position="85"/>
    </location>
</feature>
<dbReference type="InParanoid" id="N1JAR8"/>
<protein>
    <submittedName>
        <fullName evidence="2">EKA-like protein</fullName>
    </submittedName>
</protein>
<evidence type="ECO:0000256" key="1">
    <source>
        <dbReference type="SAM" id="MobiDB-lite"/>
    </source>
</evidence>
<comment type="caution">
    <text evidence="2">The sequence shown here is derived from an EMBL/GenBank/DDBJ whole genome shotgun (WGS) entry which is preliminary data.</text>
</comment>
<dbReference type="Proteomes" id="UP000015441">
    <property type="component" value="Unassembled WGS sequence"/>
</dbReference>
<dbReference type="HOGENOM" id="CLU_1229752_0_0_1"/>